<reference evidence="7" key="2">
    <citation type="submission" date="2020-05" db="UniProtKB">
        <authorList>
            <consortium name="EnsemblMetazoa"/>
        </authorList>
    </citation>
    <scope>IDENTIFICATION</scope>
    <source>
        <strain evidence="7">A-37</strain>
    </source>
</reference>
<dbReference type="GO" id="GO:0007165">
    <property type="term" value="P:signal transduction"/>
    <property type="evidence" value="ECO:0007669"/>
    <property type="project" value="UniProtKB-KW"/>
</dbReference>
<dbReference type="Pfam" id="PF08395">
    <property type="entry name" value="7tm_7"/>
    <property type="match status" value="2"/>
</dbReference>
<evidence type="ECO:0000256" key="6">
    <source>
        <dbReference type="RuleBase" id="RU363108"/>
    </source>
</evidence>
<evidence type="ECO:0000256" key="3">
    <source>
        <dbReference type="ARBA" id="ARBA00022692"/>
    </source>
</evidence>
<feature type="transmembrane region" description="Helical" evidence="6">
    <location>
        <begin position="245"/>
        <end position="265"/>
    </location>
</feature>
<comment type="caution">
    <text evidence="6">Lacks conserved residue(s) required for the propagation of feature annotation.</text>
</comment>
<feature type="transmembrane region" description="Helical" evidence="6">
    <location>
        <begin position="277"/>
        <end position="297"/>
    </location>
</feature>
<feature type="transmembrane region" description="Helical" evidence="6">
    <location>
        <begin position="460"/>
        <end position="480"/>
    </location>
</feature>
<feature type="transmembrane region" description="Helical" evidence="6">
    <location>
        <begin position="342"/>
        <end position="361"/>
    </location>
</feature>
<accession>A0A182MQZ1</accession>
<keyword evidence="8" id="KW-1185">Reference proteome</keyword>
<feature type="transmembrane region" description="Helical" evidence="6">
    <location>
        <begin position="75"/>
        <end position="98"/>
    </location>
</feature>
<evidence type="ECO:0000313" key="7">
    <source>
        <dbReference type="EnsemblMetazoa" id="ACUA024164-PA"/>
    </source>
</evidence>
<evidence type="ECO:0000256" key="5">
    <source>
        <dbReference type="ARBA" id="ARBA00023136"/>
    </source>
</evidence>
<dbReference type="GO" id="GO:0005886">
    <property type="term" value="C:plasma membrane"/>
    <property type="evidence" value="ECO:0007669"/>
    <property type="project" value="UniProtKB-SubCell"/>
</dbReference>
<keyword evidence="3 6" id="KW-0812">Transmembrane</keyword>
<evidence type="ECO:0000256" key="1">
    <source>
        <dbReference type="ARBA" id="ARBA00004651"/>
    </source>
</evidence>
<dbReference type="EMBL" id="AXCM01002061">
    <property type="status" value="NOT_ANNOTATED_CDS"/>
    <property type="molecule type" value="Genomic_DNA"/>
</dbReference>
<protein>
    <recommendedName>
        <fullName evidence="6">Gustatory receptor</fullName>
    </recommendedName>
</protein>
<feature type="transmembrane region" description="Helical" evidence="6">
    <location>
        <begin position="41"/>
        <end position="63"/>
    </location>
</feature>
<dbReference type="VEuPathDB" id="VectorBase:ACUA024164"/>
<comment type="similarity">
    <text evidence="6">Belongs to the insect chemoreceptor superfamily. Gustatory receptor (GR) family.</text>
</comment>
<name>A0A182MQZ1_9DIPT</name>
<reference evidence="8" key="1">
    <citation type="submission" date="2013-09" db="EMBL/GenBank/DDBJ databases">
        <title>The Genome Sequence of Anopheles culicifacies species A.</title>
        <authorList>
            <consortium name="The Broad Institute Genomics Platform"/>
            <person name="Neafsey D.E."/>
            <person name="Besansky N."/>
            <person name="Howell P."/>
            <person name="Walton C."/>
            <person name="Young S.K."/>
            <person name="Zeng Q."/>
            <person name="Gargeya S."/>
            <person name="Fitzgerald M."/>
            <person name="Haas B."/>
            <person name="Abouelleil A."/>
            <person name="Allen A.W."/>
            <person name="Alvarado L."/>
            <person name="Arachchi H.M."/>
            <person name="Berlin A.M."/>
            <person name="Chapman S.B."/>
            <person name="Gainer-Dewar J."/>
            <person name="Goldberg J."/>
            <person name="Griggs A."/>
            <person name="Gujja S."/>
            <person name="Hansen M."/>
            <person name="Howarth C."/>
            <person name="Imamovic A."/>
            <person name="Ireland A."/>
            <person name="Larimer J."/>
            <person name="McCowan C."/>
            <person name="Murphy C."/>
            <person name="Pearson M."/>
            <person name="Poon T.W."/>
            <person name="Priest M."/>
            <person name="Roberts A."/>
            <person name="Saif S."/>
            <person name="Shea T."/>
            <person name="Sisk P."/>
            <person name="Sykes S."/>
            <person name="Wortman J."/>
            <person name="Nusbaum C."/>
            <person name="Birren B."/>
        </authorList>
    </citation>
    <scope>NUCLEOTIDE SEQUENCE [LARGE SCALE GENOMIC DNA]</scope>
    <source>
        <strain evidence="8">A-37</strain>
    </source>
</reference>
<dbReference type="GO" id="GO:0050909">
    <property type="term" value="P:sensory perception of taste"/>
    <property type="evidence" value="ECO:0007669"/>
    <property type="project" value="InterPro"/>
</dbReference>
<keyword evidence="6" id="KW-0807">Transducer</keyword>
<comment type="function">
    <text evidence="6">Gustatory receptor which mediates acceptance or avoidance behavior, depending on its substrates.</text>
</comment>
<sequence>MSYDIRITKAVLVLYKWFGQLYGILPFSSNAFIFVRSRPMLWYSRMIAAFLLVIYPCAYIVLLKNHSFPMLAISYYLVMIQFTINYIIVLVLYLQVLFDPSSLLDVLNELIDSAQAILQYTYSSGKSTVGRRLLFKTIVIDVLQSFSWYGTFIWLQRTFGLSYVFAFWLNTIAVMQIVSVMNILLSVLHWGTFLYRLINERVQIIIEHVGKMGDAAHYRDSANHGERRIGSTQLEQFCVSKWFTIWSYGLALTLFCIYPCVYVSLMGDIPYPDLSLVNYLVWVQMILHYVALTLMYIHLLPSRTVICDILNSLAYIFGALNAGQPWKAKQTKRNILRNAFKVILSDNIVCGLFAFYCGQYITRGNVRSEILWLFNIFAIWQSAIFTNMIVFLLNTGSHFYGMLNHSICQHMRHLRSSLYSDVKTSKSITYEPLDTIRQNHHFVTTIVRTGIGIVSLPMSCLLLVQFTIIITEIFYAYTSIVQDIKNDVDVPLGTYMSSILFAAFEAIQFYYIISASSEITEQAEKTGILLNEFMPTAPSMRVERCMIATITSYLIMLVQFQLAEI</sequence>
<dbReference type="AlphaFoldDB" id="A0A182MQZ1"/>
<evidence type="ECO:0000256" key="4">
    <source>
        <dbReference type="ARBA" id="ARBA00022989"/>
    </source>
</evidence>
<dbReference type="EnsemblMetazoa" id="ACUA024164-RA">
    <property type="protein sequence ID" value="ACUA024164-PA"/>
    <property type="gene ID" value="ACUA024164"/>
</dbReference>
<feature type="transmembrane region" description="Helical" evidence="6">
    <location>
        <begin position="492"/>
        <end position="513"/>
    </location>
</feature>
<dbReference type="Proteomes" id="UP000075883">
    <property type="component" value="Unassembled WGS sequence"/>
</dbReference>
<dbReference type="STRING" id="139723.A0A182MQZ1"/>
<feature type="transmembrane region" description="Helical" evidence="6">
    <location>
        <begin position="373"/>
        <end position="393"/>
    </location>
</feature>
<feature type="transmembrane region" description="Helical" evidence="6">
    <location>
        <begin position="12"/>
        <end position="35"/>
    </location>
</feature>
<organism evidence="7 8">
    <name type="scientific">Anopheles culicifacies</name>
    <dbReference type="NCBI Taxonomy" id="139723"/>
    <lineage>
        <taxon>Eukaryota</taxon>
        <taxon>Metazoa</taxon>
        <taxon>Ecdysozoa</taxon>
        <taxon>Arthropoda</taxon>
        <taxon>Hexapoda</taxon>
        <taxon>Insecta</taxon>
        <taxon>Pterygota</taxon>
        <taxon>Neoptera</taxon>
        <taxon>Endopterygota</taxon>
        <taxon>Diptera</taxon>
        <taxon>Nematocera</taxon>
        <taxon>Culicoidea</taxon>
        <taxon>Culicidae</taxon>
        <taxon>Anophelinae</taxon>
        <taxon>Anopheles</taxon>
        <taxon>culicifacies species complex</taxon>
    </lineage>
</organism>
<keyword evidence="5 6" id="KW-0472">Membrane</keyword>
<dbReference type="InterPro" id="IPR013604">
    <property type="entry name" value="7TM_chemorcpt"/>
</dbReference>
<evidence type="ECO:0000256" key="2">
    <source>
        <dbReference type="ARBA" id="ARBA00022475"/>
    </source>
</evidence>
<keyword evidence="4 6" id="KW-1133">Transmembrane helix</keyword>
<proteinExistence type="inferred from homology"/>
<evidence type="ECO:0000313" key="8">
    <source>
        <dbReference type="Proteomes" id="UP000075883"/>
    </source>
</evidence>
<keyword evidence="6" id="KW-0675">Receptor</keyword>
<keyword evidence="2 6" id="KW-1003">Cell membrane</keyword>
<comment type="subcellular location">
    <subcellularLocation>
        <location evidence="1 6">Cell membrane</location>
        <topology evidence="1 6">Multi-pass membrane protein</topology>
    </subcellularLocation>
</comment>
<feature type="transmembrane region" description="Helical" evidence="6">
    <location>
        <begin position="167"/>
        <end position="190"/>
    </location>
</feature>